<dbReference type="Proteomes" id="UP001066276">
    <property type="component" value="Chromosome 1_1"/>
</dbReference>
<proteinExistence type="predicted"/>
<evidence type="ECO:0000313" key="3">
    <source>
        <dbReference type="Proteomes" id="UP001066276"/>
    </source>
</evidence>
<name>A0AAV7WYP0_PLEWA</name>
<feature type="compositionally biased region" description="Low complexity" evidence="1">
    <location>
        <begin position="34"/>
        <end position="44"/>
    </location>
</feature>
<protein>
    <submittedName>
        <fullName evidence="2">Uncharacterized protein</fullName>
    </submittedName>
</protein>
<feature type="region of interest" description="Disordered" evidence="1">
    <location>
        <begin position="146"/>
        <end position="198"/>
    </location>
</feature>
<comment type="caution">
    <text evidence="2">The sequence shown here is derived from an EMBL/GenBank/DDBJ whole genome shotgun (WGS) entry which is preliminary data.</text>
</comment>
<feature type="compositionally biased region" description="Basic residues" evidence="1">
    <location>
        <begin position="97"/>
        <end position="110"/>
    </location>
</feature>
<dbReference type="EMBL" id="JANPWB010000001">
    <property type="protein sequence ID" value="KAJ1217110.1"/>
    <property type="molecule type" value="Genomic_DNA"/>
</dbReference>
<sequence>MGDGEPACRGHQPTTTRQHEQPGPLSPHLQVPTSSSSLAGSTISPRGPSRPIKSSAGTDVSQRLPPPRTDTAPITSLQQLFQYAPKRDPVLWGVPSPRHHRNQALSRCRRGPASSLEGPAGPAQIHHQPPGGTHRPLVRSVLLVPQGVSSPHRGAETTGGSRRKGTLAQGSGLSRARHATPHGHAASRPRPAGPTHAVASQLCCGLLQEDRSQPLQVSGLHGP</sequence>
<keyword evidence="3" id="KW-1185">Reference proteome</keyword>
<dbReference type="AlphaFoldDB" id="A0AAV7WYP0"/>
<evidence type="ECO:0000256" key="1">
    <source>
        <dbReference type="SAM" id="MobiDB-lite"/>
    </source>
</evidence>
<feature type="region of interest" description="Disordered" evidence="1">
    <location>
        <begin position="92"/>
        <end position="133"/>
    </location>
</feature>
<evidence type="ECO:0000313" key="2">
    <source>
        <dbReference type="EMBL" id="KAJ1217110.1"/>
    </source>
</evidence>
<accession>A0AAV7WYP0</accession>
<feature type="compositionally biased region" description="Basic residues" evidence="1">
    <location>
        <begin position="175"/>
        <end position="187"/>
    </location>
</feature>
<feature type="region of interest" description="Disordered" evidence="1">
    <location>
        <begin position="1"/>
        <end position="73"/>
    </location>
</feature>
<gene>
    <name evidence="2" type="ORF">NDU88_004705</name>
</gene>
<reference evidence="2" key="1">
    <citation type="journal article" date="2022" name="bioRxiv">
        <title>Sequencing and chromosome-scale assembly of the giantPleurodeles waltlgenome.</title>
        <authorList>
            <person name="Brown T."/>
            <person name="Elewa A."/>
            <person name="Iarovenko S."/>
            <person name="Subramanian E."/>
            <person name="Araus A.J."/>
            <person name="Petzold A."/>
            <person name="Susuki M."/>
            <person name="Suzuki K.-i.T."/>
            <person name="Hayashi T."/>
            <person name="Toyoda A."/>
            <person name="Oliveira C."/>
            <person name="Osipova E."/>
            <person name="Leigh N.D."/>
            <person name="Simon A."/>
            <person name="Yun M.H."/>
        </authorList>
    </citation>
    <scope>NUCLEOTIDE SEQUENCE</scope>
    <source>
        <strain evidence="2">20211129_DDA</strain>
        <tissue evidence="2">Liver</tissue>
    </source>
</reference>
<organism evidence="2 3">
    <name type="scientific">Pleurodeles waltl</name>
    <name type="common">Iberian ribbed newt</name>
    <dbReference type="NCBI Taxonomy" id="8319"/>
    <lineage>
        <taxon>Eukaryota</taxon>
        <taxon>Metazoa</taxon>
        <taxon>Chordata</taxon>
        <taxon>Craniata</taxon>
        <taxon>Vertebrata</taxon>
        <taxon>Euteleostomi</taxon>
        <taxon>Amphibia</taxon>
        <taxon>Batrachia</taxon>
        <taxon>Caudata</taxon>
        <taxon>Salamandroidea</taxon>
        <taxon>Salamandridae</taxon>
        <taxon>Pleurodelinae</taxon>
        <taxon>Pleurodeles</taxon>
    </lineage>
</organism>